<feature type="compositionally biased region" description="Low complexity" evidence="1">
    <location>
        <begin position="134"/>
        <end position="145"/>
    </location>
</feature>
<evidence type="ECO:0000313" key="3">
    <source>
        <dbReference type="Proteomes" id="UP000477722"/>
    </source>
</evidence>
<evidence type="ECO:0008006" key="4">
    <source>
        <dbReference type="Google" id="ProtNLM"/>
    </source>
</evidence>
<dbReference type="AlphaFoldDB" id="A0A6G4X7Q6"/>
<dbReference type="Proteomes" id="UP000477722">
    <property type="component" value="Unassembled WGS sequence"/>
</dbReference>
<feature type="compositionally biased region" description="Basic and acidic residues" evidence="1">
    <location>
        <begin position="98"/>
        <end position="108"/>
    </location>
</feature>
<feature type="non-terminal residue" evidence="2">
    <location>
        <position position="168"/>
    </location>
</feature>
<gene>
    <name evidence="2" type="ORF">G5C65_34825</name>
</gene>
<proteinExistence type="predicted"/>
<feature type="region of interest" description="Disordered" evidence="1">
    <location>
        <begin position="36"/>
        <end position="168"/>
    </location>
</feature>
<evidence type="ECO:0000313" key="2">
    <source>
        <dbReference type="EMBL" id="NGO73418.1"/>
    </source>
</evidence>
<comment type="caution">
    <text evidence="2">The sequence shown here is derived from an EMBL/GenBank/DDBJ whole genome shotgun (WGS) entry which is preliminary data.</text>
</comment>
<reference evidence="2 3" key="1">
    <citation type="submission" date="2020-02" db="EMBL/GenBank/DDBJ databases">
        <title>Whole-genome analyses of novel actinobacteria.</title>
        <authorList>
            <person name="Sahin N."/>
            <person name="Tatar D."/>
        </authorList>
    </citation>
    <scope>NUCLEOTIDE SEQUENCE [LARGE SCALE GENOMIC DNA]</scope>
    <source>
        <strain evidence="2 3">SB3404</strain>
    </source>
</reference>
<accession>A0A6G4X7Q6</accession>
<feature type="compositionally biased region" description="Basic and acidic residues" evidence="1">
    <location>
        <begin position="73"/>
        <end position="89"/>
    </location>
</feature>
<name>A0A6G4X7Q6_9ACTN</name>
<sequence>MSRPRSPRAVPAARGSITVGALIIAAVSALSGCTTVHGADDAREGGGATPVGSRSDEHPGGTLPEGGVARPGHGGDRDKKDDDERDRKSKKDRKKGKKDKDDRKRAGDGDAEDGDDGDARRGTSARSGAGGGSVRPSRPAPSAGATSGGTSGPADPEPTRTPGGGGQS</sequence>
<keyword evidence="3" id="KW-1185">Reference proteome</keyword>
<dbReference type="PROSITE" id="PS51257">
    <property type="entry name" value="PROKAR_LIPOPROTEIN"/>
    <property type="match status" value="1"/>
</dbReference>
<organism evidence="2 3">
    <name type="scientific">Streptomyces boncukensis</name>
    <dbReference type="NCBI Taxonomy" id="2711219"/>
    <lineage>
        <taxon>Bacteria</taxon>
        <taxon>Bacillati</taxon>
        <taxon>Actinomycetota</taxon>
        <taxon>Actinomycetes</taxon>
        <taxon>Kitasatosporales</taxon>
        <taxon>Streptomycetaceae</taxon>
        <taxon>Streptomyces</taxon>
    </lineage>
</organism>
<evidence type="ECO:0000256" key="1">
    <source>
        <dbReference type="SAM" id="MobiDB-lite"/>
    </source>
</evidence>
<protein>
    <recommendedName>
        <fullName evidence="4">Lipoprotein</fullName>
    </recommendedName>
</protein>
<dbReference type="EMBL" id="JAAKZZ010000726">
    <property type="protein sequence ID" value="NGO73418.1"/>
    <property type="molecule type" value="Genomic_DNA"/>
</dbReference>